<dbReference type="GO" id="GO:0061630">
    <property type="term" value="F:ubiquitin protein ligase activity"/>
    <property type="evidence" value="ECO:0007669"/>
    <property type="project" value="TreeGrafter"/>
</dbReference>
<gene>
    <name evidence="7" type="ORF">Scep_012066</name>
</gene>
<comment type="caution">
    <text evidence="7">The sequence shown here is derived from an EMBL/GenBank/DDBJ whole genome shotgun (WGS) entry which is preliminary data.</text>
</comment>
<dbReference type="PROSITE" id="PS50089">
    <property type="entry name" value="ZF_RING_2"/>
    <property type="match status" value="1"/>
</dbReference>
<dbReference type="SMART" id="SM00184">
    <property type="entry name" value="RING"/>
    <property type="match status" value="1"/>
</dbReference>
<dbReference type="SUPFAM" id="SSF57850">
    <property type="entry name" value="RING/U-box"/>
    <property type="match status" value="1"/>
</dbReference>
<evidence type="ECO:0000313" key="7">
    <source>
        <dbReference type="EMBL" id="KAK9132538.1"/>
    </source>
</evidence>
<reference evidence="7 8" key="1">
    <citation type="submission" date="2024-01" db="EMBL/GenBank/DDBJ databases">
        <title>Genome assemblies of Stephania.</title>
        <authorList>
            <person name="Yang L."/>
        </authorList>
    </citation>
    <scope>NUCLEOTIDE SEQUENCE [LARGE SCALE GENOMIC DNA]</scope>
    <source>
        <strain evidence="7">JXDWG</strain>
        <tissue evidence="7">Leaf</tissue>
    </source>
</reference>
<evidence type="ECO:0000259" key="6">
    <source>
        <dbReference type="PROSITE" id="PS50089"/>
    </source>
</evidence>
<dbReference type="Pfam" id="PF13639">
    <property type="entry name" value="zf-RING_2"/>
    <property type="match status" value="1"/>
</dbReference>
<feature type="compositionally biased region" description="Basic and acidic residues" evidence="5">
    <location>
        <begin position="32"/>
        <end position="44"/>
    </location>
</feature>
<proteinExistence type="predicted"/>
<dbReference type="Gene3D" id="3.30.40.10">
    <property type="entry name" value="Zinc/RING finger domain, C3HC4 (zinc finger)"/>
    <property type="match status" value="1"/>
</dbReference>
<evidence type="ECO:0000256" key="1">
    <source>
        <dbReference type="ARBA" id="ARBA00022723"/>
    </source>
</evidence>
<keyword evidence="1" id="KW-0479">Metal-binding</keyword>
<dbReference type="AlphaFoldDB" id="A0AAP0JEH2"/>
<dbReference type="GO" id="GO:0016567">
    <property type="term" value="P:protein ubiquitination"/>
    <property type="evidence" value="ECO:0007669"/>
    <property type="project" value="TreeGrafter"/>
</dbReference>
<evidence type="ECO:0000256" key="4">
    <source>
        <dbReference type="PROSITE-ProRule" id="PRU00175"/>
    </source>
</evidence>
<keyword evidence="8" id="KW-1185">Reference proteome</keyword>
<organism evidence="7 8">
    <name type="scientific">Stephania cephalantha</name>
    <dbReference type="NCBI Taxonomy" id="152367"/>
    <lineage>
        <taxon>Eukaryota</taxon>
        <taxon>Viridiplantae</taxon>
        <taxon>Streptophyta</taxon>
        <taxon>Embryophyta</taxon>
        <taxon>Tracheophyta</taxon>
        <taxon>Spermatophyta</taxon>
        <taxon>Magnoliopsida</taxon>
        <taxon>Ranunculales</taxon>
        <taxon>Menispermaceae</taxon>
        <taxon>Menispermoideae</taxon>
        <taxon>Cissampelideae</taxon>
        <taxon>Stephania</taxon>
    </lineage>
</organism>
<dbReference type="InterPro" id="IPR001841">
    <property type="entry name" value="Znf_RING"/>
</dbReference>
<protein>
    <recommendedName>
        <fullName evidence="6">RING-type domain-containing protein</fullName>
    </recommendedName>
</protein>
<dbReference type="EMBL" id="JBBNAG010000005">
    <property type="protein sequence ID" value="KAK9132538.1"/>
    <property type="molecule type" value="Genomic_DNA"/>
</dbReference>
<evidence type="ECO:0000313" key="8">
    <source>
        <dbReference type="Proteomes" id="UP001419268"/>
    </source>
</evidence>
<dbReference type="GO" id="GO:0005737">
    <property type="term" value="C:cytoplasm"/>
    <property type="evidence" value="ECO:0007669"/>
    <property type="project" value="TreeGrafter"/>
</dbReference>
<keyword evidence="3" id="KW-0862">Zinc</keyword>
<evidence type="ECO:0000256" key="3">
    <source>
        <dbReference type="ARBA" id="ARBA00022833"/>
    </source>
</evidence>
<sequence length="150" mass="17121">MLDQLPTLVSVETKIMDDDAMSRGNPPATKSLLDDLPPKPKIGDDGGDNDDDDALCAICNDDIFTEDSTKQLPCSHYYHAECTMPWLAIRNTCPVCRFELPTDDPQYKRSIRTEEEYISMSLWLLNVEATRQGLELEMFFMGLNLLNHYR</sequence>
<dbReference type="GO" id="GO:0008270">
    <property type="term" value="F:zinc ion binding"/>
    <property type="evidence" value="ECO:0007669"/>
    <property type="project" value="UniProtKB-KW"/>
</dbReference>
<dbReference type="PANTHER" id="PTHR15710">
    <property type="entry name" value="E3 UBIQUITIN-PROTEIN LIGASE PRAJA"/>
    <property type="match status" value="1"/>
</dbReference>
<evidence type="ECO:0000256" key="5">
    <source>
        <dbReference type="SAM" id="MobiDB-lite"/>
    </source>
</evidence>
<dbReference type="Proteomes" id="UP001419268">
    <property type="component" value="Unassembled WGS sequence"/>
</dbReference>
<name>A0AAP0JEH2_9MAGN</name>
<dbReference type="PANTHER" id="PTHR15710:SF108">
    <property type="entry name" value="OS03G0286100 PROTEIN"/>
    <property type="match status" value="1"/>
</dbReference>
<feature type="region of interest" description="Disordered" evidence="5">
    <location>
        <begin position="16"/>
        <end position="48"/>
    </location>
</feature>
<accession>A0AAP0JEH2</accession>
<keyword evidence="2 4" id="KW-0863">Zinc-finger</keyword>
<evidence type="ECO:0000256" key="2">
    <source>
        <dbReference type="ARBA" id="ARBA00022771"/>
    </source>
</evidence>
<feature type="domain" description="RING-type" evidence="6">
    <location>
        <begin position="56"/>
        <end position="97"/>
    </location>
</feature>
<dbReference type="InterPro" id="IPR013083">
    <property type="entry name" value="Znf_RING/FYVE/PHD"/>
</dbReference>